<comment type="caution">
    <text evidence="6">The sequence shown here is derived from an EMBL/GenBank/DDBJ whole genome shotgun (WGS) entry which is preliminary data.</text>
</comment>
<evidence type="ECO:0000256" key="3">
    <source>
        <dbReference type="ARBA" id="ARBA00022989"/>
    </source>
</evidence>
<dbReference type="GO" id="GO:0005886">
    <property type="term" value="C:plasma membrane"/>
    <property type="evidence" value="ECO:0007669"/>
    <property type="project" value="TreeGrafter"/>
</dbReference>
<organism evidence="6 7">
    <name type="scientific">Candidatus Schmidhempelia bombi str. Bimp</name>
    <dbReference type="NCBI Taxonomy" id="1387197"/>
    <lineage>
        <taxon>Bacteria</taxon>
        <taxon>Pseudomonadati</taxon>
        <taxon>Pseudomonadota</taxon>
        <taxon>Gammaproteobacteria</taxon>
        <taxon>Orbales</taxon>
        <taxon>Orbaceae</taxon>
        <taxon>Candidatus Schmidhempelia</taxon>
    </lineage>
</organism>
<dbReference type="Pfam" id="PF01226">
    <property type="entry name" value="Form_Nir_trans"/>
    <property type="match status" value="1"/>
</dbReference>
<dbReference type="AlphaFoldDB" id="A0AB94IDR8"/>
<feature type="transmembrane region" description="Helical" evidence="5">
    <location>
        <begin position="187"/>
        <end position="206"/>
    </location>
</feature>
<evidence type="ECO:0000313" key="6">
    <source>
        <dbReference type="EMBL" id="TEA27610.1"/>
    </source>
</evidence>
<evidence type="ECO:0000256" key="4">
    <source>
        <dbReference type="ARBA" id="ARBA00023136"/>
    </source>
</evidence>
<dbReference type="PANTHER" id="PTHR30520">
    <property type="entry name" value="FORMATE TRANSPORTER-RELATED"/>
    <property type="match status" value="1"/>
</dbReference>
<evidence type="ECO:0000313" key="7">
    <source>
        <dbReference type="Proteomes" id="UP000506160"/>
    </source>
</evidence>
<name>A0AB94IDR8_9GAMM</name>
<dbReference type="InterPro" id="IPR023271">
    <property type="entry name" value="Aquaporin-like"/>
</dbReference>
<feature type="transmembrane region" description="Helical" evidence="5">
    <location>
        <begin position="58"/>
        <end position="80"/>
    </location>
</feature>
<keyword evidence="3 5" id="KW-1133">Transmembrane helix</keyword>
<comment type="subcellular location">
    <subcellularLocation>
        <location evidence="1">Membrane</location>
        <topology evidence="1">Multi-pass membrane protein</topology>
    </subcellularLocation>
</comment>
<accession>A0AB94IDR8</accession>
<keyword evidence="7" id="KW-1185">Reference proteome</keyword>
<feature type="transmembrane region" description="Helical" evidence="5">
    <location>
        <begin position="252"/>
        <end position="275"/>
    </location>
</feature>
<sequence length="289" mass="32263">MKLSDKHNNTINHEQKIVDEDELISMDTEEEQLPSKSAVIYQRILLEGDHELNRPSGALILSAVAAGLTVSSSMISKAFLQVALPGFAYSHLITSFGYTVGFVLVILAKQQLFTENTVTAVIPLMSRRSWHNLFRLMRLWGLVLLGNLLGTFSMALALFYLPAFSNEVDMAFVSLGQQVMQNSASEMFNKGIFSGWLIATMVWILANIKNNQLIIIILITYFISLADFTHIVVGSTEIFYLYIAGKISFMQIIYPFAIPVLLGNIVGGTLIFTILSHIQVRSDMTNFIK</sequence>
<keyword evidence="2 5" id="KW-0812">Transmembrane</keyword>
<dbReference type="PANTHER" id="PTHR30520:SF2">
    <property type="entry name" value="INNER MEMBRANE PROTEIN YFDC"/>
    <property type="match status" value="1"/>
</dbReference>
<feature type="transmembrane region" description="Helical" evidence="5">
    <location>
        <begin position="139"/>
        <end position="161"/>
    </location>
</feature>
<keyword evidence="4 5" id="KW-0472">Membrane</keyword>
<evidence type="ECO:0000256" key="5">
    <source>
        <dbReference type="SAM" id="Phobius"/>
    </source>
</evidence>
<dbReference type="InterPro" id="IPR000292">
    <property type="entry name" value="For/NO2_transpt"/>
</dbReference>
<feature type="transmembrane region" description="Helical" evidence="5">
    <location>
        <begin position="86"/>
        <end position="107"/>
    </location>
</feature>
<dbReference type="Proteomes" id="UP000506160">
    <property type="component" value="Unassembled WGS sequence"/>
</dbReference>
<dbReference type="Gene3D" id="1.20.1080.10">
    <property type="entry name" value="Glycerol uptake facilitator protein"/>
    <property type="match status" value="1"/>
</dbReference>
<dbReference type="RefSeq" id="WP_105291832.1">
    <property type="nucleotide sequence ID" value="NZ_AWGA01000025.1"/>
</dbReference>
<evidence type="ECO:0000256" key="1">
    <source>
        <dbReference type="ARBA" id="ARBA00004141"/>
    </source>
</evidence>
<gene>
    <name evidence="6" type="ORF">O970_02925</name>
</gene>
<evidence type="ECO:0000256" key="2">
    <source>
        <dbReference type="ARBA" id="ARBA00022692"/>
    </source>
</evidence>
<proteinExistence type="predicted"/>
<feature type="transmembrane region" description="Helical" evidence="5">
    <location>
        <begin position="213"/>
        <end position="232"/>
    </location>
</feature>
<reference evidence="6 7" key="1">
    <citation type="journal article" date="2014" name="Appl. Environ. Microbiol.">
        <title>Genomic features of a bumble bee symbiont reflect its host environment.</title>
        <authorList>
            <person name="Martinson V.G."/>
            <person name="Magoc T."/>
            <person name="Koch H."/>
            <person name="Salzberg S.L."/>
            <person name="Moran N.A."/>
        </authorList>
    </citation>
    <scope>NUCLEOTIDE SEQUENCE [LARGE SCALE GENOMIC DNA]</scope>
    <source>
        <strain evidence="6 7">Bimp</strain>
    </source>
</reference>
<protein>
    <submittedName>
        <fullName evidence="6">Formate/nitrite transporter family protein</fullName>
    </submittedName>
</protein>
<dbReference type="EMBL" id="AWGA01000025">
    <property type="protein sequence ID" value="TEA27610.1"/>
    <property type="molecule type" value="Genomic_DNA"/>
</dbReference>
<dbReference type="GO" id="GO:0015499">
    <property type="term" value="F:formate transmembrane transporter activity"/>
    <property type="evidence" value="ECO:0007669"/>
    <property type="project" value="TreeGrafter"/>
</dbReference>